<dbReference type="Proteomes" id="UP000290572">
    <property type="component" value="Unassembled WGS sequence"/>
</dbReference>
<dbReference type="EMBL" id="QBIY01013401">
    <property type="protein sequence ID" value="RXN05520.1"/>
    <property type="molecule type" value="Genomic_DNA"/>
</dbReference>
<evidence type="ECO:0000256" key="1">
    <source>
        <dbReference type="SAM" id="MobiDB-lite"/>
    </source>
</evidence>
<comment type="caution">
    <text evidence="2">The sequence shown here is derived from an EMBL/GenBank/DDBJ whole genome shotgun (WGS) entry which is preliminary data.</text>
</comment>
<accession>A0A498LB80</accession>
<protein>
    <submittedName>
        <fullName evidence="2">Uncharacterized protein</fullName>
    </submittedName>
</protein>
<dbReference type="AlphaFoldDB" id="A0A498LB80"/>
<sequence length="113" mass="12542">MSSTCCRGPGGKCRASRRETVSNPQHAPPPSTGNRPPVAFVRPQKEVNIDHAESGLPSPHPTAASQRRGRGSRMRNVSPRLRNQARLPVLKKDKTRQQRSSDGARLKWERGEQ</sequence>
<feature type="compositionally biased region" description="Basic and acidic residues" evidence="1">
    <location>
        <begin position="43"/>
        <end position="53"/>
    </location>
</feature>
<name>A0A498LB80_LABRO</name>
<feature type="region of interest" description="Disordered" evidence="1">
    <location>
        <begin position="1"/>
        <end position="113"/>
    </location>
</feature>
<evidence type="ECO:0000313" key="3">
    <source>
        <dbReference type="Proteomes" id="UP000290572"/>
    </source>
</evidence>
<feature type="compositionally biased region" description="Basic and acidic residues" evidence="1">
    <location>
        <begin position="102"/>
        <end position="113"/>
    </location>
</feature>
<organism evidence="2 3">
    <name type="scientific">Labeo rohita</name>
    <name type="common">Indian major carp</name>
    <name type="synonym">Cyprinus rohita</name>
    <dbReference type="NCBI Taxonomy" id="84645"/>
    <lineage>
        <taxon>Eukaryota</taxon>
        <taxon>Metazoa</taxon>
        <taxon>Chordata</taxon>
        <taxon>Craniata</taxon>
        <taxon>Vertebrata</taxon>
        <taxon>Euteleostomi</taxon>
        <taxon>Actinopterygii</taxon>
        <taxon>Neopterygii</taxon>
        <taxon>Teleostei</taxon>
        <taxon>Ostariophysi</taxon>
        <taxon>Cypriniformes</taxon>
        <taxon>Cyprinidae</taxon>
        <taxon>Labeoninae</taxon>
        <taxon>Labeonini</taxon>
        <taxon>Labeo</taxon>
    </lineage>
</organism>
<keyword evidence="3" id="KW-1185">Reference proteome</keyword>
<evidence type="ECO:0000313" key="2">
    <source>
        <dbReference type="EMBL" id="RXN05520.1"/>
    </source>
</evidence>
<reference evidence="2 3" key="1">
    <citation type="submission" date="2018-03" db="EMBL/GenBank/DDBJ databases">
        <title>Draft genome sequence of Rohu Carp (Labeo rohita).</title>
        <authorList>
            <person name="Das P."/>
            <person name="Kushwaha B."/>
            <person name="Joshi C.G."/>
            <person name="Kumar D."/>
            <person name="Nagpure N.S."/>
            <person name="Sahoo L."/>
            <person name="Das S.P."/>
            <person name="Bit A."/>
            <person name="Patnaik S."/>
            <person name="Meher P.K."/>
            <person name="Jayasankar P."/>
            <person name="Koringa P.G."/>
            <person name="Patel N.V."/>
            <person name="Hinsu A.T."/>
            <person name="Kumar R."/>
            <person name="Pandey M."/>
            <person name="Agarwal S."/>
            <person name="Srivastava S."/>
            <person name="Singh M."/>
            <person name="Iquebal M.A."/>
            <person name="Jaiswal S."/>
            <person name="Angadi U.B."/>
            <person name="Kumar N."/>
            <person name="Raza M."/>
            <person name="Shah T.M."/>
            <person name="Rai A."/>
            <person name="Jena J.K."/>
        </authorList>
    </citation>
    <scope>NUCLEOTIDE SEQUENCE [LARGE SCALE GENOMIC DNA]</scope>
    <source>
        <strain evidence="2">DASCIFA01</strain>
        <tissue evidence="2">Testis</tissue>
    </source>
</reference>
<gene>
    <name evidence="2" type="ORF">ROHU_012678</name>
</gene>
<proteinExistence type="predicted"/>